<dbReference type="GO" id="GO:0008285">
    <property type="term" value="P:negative regulation of cell population proliferation"/>
    <property type="evidence" value="ECO:0007669"/>
    <property type="project" value="TreeGrafter"/>
</dbReference>
<dbReference type="PROSITE" id="PS51182">
    <property type="entry name" value="C2_TENSIN"/>
    <property type="match status" value="1"/>
</dbReference>
<dbReference type="PANTHER" id="PTHR12305">
    <property type="entry name" value="PHOSPHATASE WITH HOMOLOGY TO TENSIN"/>
    <property type="match status" value="1"/>
</dbReference>
<dbReference type="Gene3D" id="2.60.40.1110">
    <property type="match status" value="1"/>
</dbReference>
<accession>A0A4C1WGI5</accession>
<reference evidence="3 4" key="1">
    <citation type="journal article" date="2019" name="Commun. Biol.">
        <title>The bagworm genome reveals a unique fibroin gene that provides high tensile strength.</title>
        <authorList>
            <person name="Kono N."/>
            <person name="Nakamura H."/>
            <person name="Ohtoshi R."/>
            <person name="Tomita M."/>
            <person name="Numata K."/>
            <person name="Arakawa K."/>
        </authorList>
    </citation>
    <scope>NUCLEOTIDE SEQUENCE [LARGE SCALE GENOMIC DNA]</scope>
</reference>
<feature type="region of interest" description="Disordered" evidence="1">
    <location>
        <begin position="225"/>
        <end position="283"/>
    </location>
</feature>
<dbReference type="GO" id="GO:0048870">
    <property type="term" value="P:cell motility"/>
    <property type="evidence" value="ECO:0007669"/>
    <property type="project" value="TreeGrafter"/>
</dbReference>
<dbReference type="GO" id="GO:0004725">
    <property type="term" value="F:protein tyrosine phosphatase activity"/>
    <property type="evidence" value="ECO:0007669"/>
    <property type="project" value="TreeGrafter"/>
</dbReference>
<evidence type="ECO:0000256" key="1">
    <source>
        <dbReference type="SAM" id="MobiDB-lite"/>
    </source>
</evidence>
<dbReference type="Pfam" id="PF10409">
    <property type="entry name" value="PTEN_C2"/>
    <property type="match status" value="1"/>
</dbReference>
<organism evidence="3 4">
    <name type="scientific">Eumeta variegata</name>
    <name type="common">Bagworm moth</name>
    <name type="synonym">Eumeta japonica</name>
    <dbReference type="NCBI Taxonomy" id="151549"/>
    <lineage>
        <taxon>Eukaryota</taxon>
        <taxon>Metazoa</taxon>
        <taxon>Ecdysozoa</taxon>
        <taxon>Arthropoda</taxon>
        <taxon>Hexapoda</taxon>
        <taxon>Insecta</taxon>
        <taxon>Pterygota</taxon>
        <taxon>Neoptera</taxon>
        <taxon>Endopterygota</taxon>
        <taxon>Lepidoptera</taxon>
        <taxon>Glossata</taxon>
        <taxon>Ditrysia</taxon>
        <taxon>Tineoidea</taxon>
        <taxon>Psychidae</taxon>
        <taxon>Oiketicinae</taxon>
        <taxon>Eumeta</taxon>
    </lineage>
</organism>
<proteinExistence type="predicted"/>
<protein>
    <submittedName>
        <fullName evidence="3">Phosphatidylinositol 3,4,5-trisphosphate 3-phosphatase and dual-specificity protein phosphatase PTEN</fullName>
    </submittedName>
</protein>
<dbReference type="PANTHER" id="PTHR12305:SF81">
    <property type="entry name" value="PHOSPHATIDYLINOSITOL 3,4,5-TRISPHOSPHATE 3-PHOSPHATASE AND DUAL-SPECIFICITY PROTEIN PHOSPHATASE PTEN"/>
    <property type="match status" value="1"/>
</dbReference>
<dbReference type="GO" id="GO:0016314">
    <property type="term" value="F:phosphatidylinositol-3,4,5-trisphosphate 3-phosphatase activity"/>
    <property type="evidence" value="ECO:0007669"/>
    <property type="project" value="TreeGrafter"/>
</dbReference>
<feature type="compositionally biased region" description="Low complexity" evidence="1">
    <location>
        <begin position="230"/>
        <end position="243"/>
    </location>
</feature>
<dbReference type="GO" id="GO:0051896">
    <property type="term" value="P:regulation of phosphatidylinositol 3-kinase/protein kinase B signal transduction"/>
    <property type="evidence" value="ECO:0007669"/>
    <property type="project" value="TreeGrafter"/>
</dbReference>
<gene>
    <name evidence="3" type="primary">Pten</name>
    <name evidence="3" type="ORF">EVAR_45475_1</name>
</gene>
<dbReference type="SMART" id="SM01326">
    <property type="entry name" value="PTEN_C2"/>
    <property type="match status" value="1"/>
</dbReference>
<feature type="domain" description="C2 tensin-type" evidence="2">
    <location>
        <begin position="71"/>
        <end position="223"/>
    </location>
</feature>
<keyword evidence="4" id="KW-1185">Reference proteome</keyword>
<name>A0A4C1WGI5_EUMVA</name>
<dbReference type="GO" id="GO:0005886">
    <property type="term" value="C:plasma membrane"/>
    <property type="evidence" value="ECO:0007669"/>
    <property type="project" value="TreeGrafter"/>
</dbReference>
<dbReference type="InterPro" id="IPR029021">
    <property type="entry name" value="Prot-tyrosine_phosphatase-like"/>
</dbReference>
<feature type="compositionally biased region" description="Basic and acidic residues" evidence="1">
    <location>
        <begin position="364"/>
        <end position="382"/>
    </location>
</feature>
<feature type="compositionally biased region" description="Acidic residues" evidence="1">
    <location>
        <begin position="257"/>
        <end position="274"/>
    </location>
</feature>
<dbReference type="OrthoDB" id="16692at2759"/>
<dbReference type="STRING" id="151549.A0A4C1WGI5"/>
<comment type="caution">
    <text evidence="3">The sequence shown here is derived from an EMBL/GenBank/DDBJ whole genome shotgun (WGS) entry which is preliminary data.</text>
</comment>
<evidence type="ECO:0000313" key="3">
    <source>
        <dbReference type="EMBL" id="GBP49499.1"/>
    </source>
</evidence>
<evidence type="ECO:0000259" key="2">
    <source>
        <dbReference type="PROSITE" id="PS51182"/>
    </source>
</evidence>
<dbReference type="EMBL" id="BGZK01000546">
    <property type="protein sequence ID" value="GBP49499.1"/>
    <property type="molecule type" value="Genomic_DNA"/>
</dbReference>
<dbReference type="GO" id="GO:0043491">
    <property type="term" value="P:phosphatidylinositol 3-kinase/protein kinase B signal transduction"/>
    <property type="evidence" value="ECO:0007669"/>
    <property type="project" value="TreeGrafter"/>
</dbReference>
<feature type="region of interest" description="Disordered" evidence="1">
    <location>
        <begin position="364"/>
        <end position="383"/>
    </location>
</feature>
<dbReference type="GO" id="GO:0046856">
    <property type="term" value="P:phosphatidylinositol dephosphorylation"/>
    <property type="evidence" value="ECO:0007669"/>
    <property type="project" value="TreeGrafter"/>
</dbReference>
<evidence type="ECO:0000313" key="4">
    <source>
        <dbReference type="Proteomes" id="UP000299102"/>
    </source>
</evidence>
<dbReference type="Proteomes" id="UP000299102">
    <property type="component" value="Unassembled WGS sequence"/>
</dbReference>
<dbReference type="SUPFAM" id="SSF52799">
    <property type="entry name" value="(Phosphotyrosine protein) phosphatases II"/>
    <property type="match status" value="1"/>
</dbReference>
<dbReference type="AlphaFoldDB" id="A0A4C1WGI5"/>
<dbReference type="Gene3D" id="3.90.190.10">
    <property type="entry name" value="Protein tyrosine phosphatase superfamily"/>
    <property type="match status" value="1"/>
</dbReference>
<dbReference type="InterPro" id="IPR035892">
    <property type="entry name" value="C2_domain_sf"/>
</dbReference>
<dbReference type="GO" id="GO:0042995">
    <property type="term" value="C:cell projection"/>
    <property type="evidence" value="ECO:0007669"/>
    <property type="project" value="TreeGrafter"/>
</dbReference>
<dbReference type="InterPro" id="IPR051281">
    <property type="entry name" value="Dual-spec_lipid-protein_phosph"/>
</dbReference>
<feature type="region of interest" description="Disordered" evidence="1">
    <location>
        <begin position="408"/>
        <end position="433"/>
    </location>
</feature>
<dbReference type="GO" id="GO:0005634">
    <property type="term" value="C:nucleus"/>
    <property type="evidence" value="ECO:0007669"/>
    <property type="project" value="TreeGrafter"/>
</dbReference>
<dbReference type="InterPro" id="IPR014020">
    <property type="entry name" value="Tensin_C2-dom"/>
</dbReference>
<sequence>MHCFDDRSKPPVNISTMVCCYLLYSGQETTADGALNHYGKERTHDLKGVTIPSQRRYVEYYAALVRGRLEYRACAVHIAELALSPPPTLNGGQCTLELWVAPAAAATTLGSAKLPACSYEMRRNESEIRMSLNHCTPLAGDVRVELYSKPKMMRKEKLFHFWFNTYFVTQQVGAVKVKPPDNCPDVEVFKLCLNKWQLDDAHKDKQHKLYSPNFKVELMVQKPPERSAWSGGRASAPARPPGAMKAASSPPDSFSDSTDDDREDDRDDDRDDENWSSGTSTEESVKLLDCVSPQLYADSRAFDAYCARPYADSPRDEVEGKIPKVSSDHTISSTDVCDRHYEPNRTCKSPTDNCKKKYLFFKKDSPEGRGGEEARECDRRTPTDFVSTFSKPRLSLGDMRASWREFSDKHFGTEHSKQKKKAADSSTESKDDS</sequence>
<dbReference type="GO" id="GO:0005829">
    <property type="term" value="C:cytosol"/>
    <property type="evidence" value="ECO:0007669"/>
    <property type="project" value="TreeGrafter"/>
</dbReference>
<dbReference type="SUPFAM" id="SSF49562">
    <property type="entry name" value="C2 domain (Calcium/lipid-binding domain, CaLB)"/>
    <property type="match status" value="1"/>
</dbReference>